<dbReference type="OrthoDB" id="2688210at2759"/>
<proteinExistence type="predicted"/>
<dbReference type="Proteomes" id="UP000799118">
    <property type="component" value="Unassembled WGS sequence"/>
</dbReference>
<name>A0A6A4HZR5_9AGAR</name>
<keyword evidence="2" id="KW-1185">Reference proteome</keyword>
<evidence type="ECO:0000313" key="1">
    <source>
        <dbReference type="EMBL" id="KAE9402447.1"/>
    </source>
</evidence>
<accession>A0A6A4HZR5</accession>
<dbReference type="AlphaFoldDB" id="A0A6A4HZR5"/>
<gene>
    <name evidence="1" type="ORF">BT96DRAFT_991103</name>
</gene>
<dbReference type="EMBL" id="ML769434">
    <property type="protein sequence ID" value="KAE9402447.1"/>
    <property type="molecule type" value="Genomic_DNA"/>
</dbReference>
<reference evidence="1" key="1">
    <citation type="journal article" date="2019" name="Environ. Microbiol.">
        <title>Fungal ecological strategies reflected in gene transcription - a case study of two litter decomposers.</title>
        <authorList>
            <person name="Barbi F."/>
            <person name="Kohler A."/>
            <person name="Barry K."/>
            <person name="Baskaran P."/>
            <person name="Daum C."/>
            <person name="Fauchery L."/>
            <person name="Ihrmark K."/>
            <person name="Kuo A."/>
            <person name="LaButti K."/>
            <person name="Lipzen A."/>
            <person name="Morin E."/>
            <person name="Grigoriev I.V."/>
            <person name="Henrissat B."/>
            <person name="Lindahl B."/>
            <person name="Martin F."/>
        </authorList>
    </citation>
    <scope>NUCLEOTIDE SEQUENCE</scope>
    <source>
        <strain evidence="1">JB14</strain>
    </source>
</reference>
<evidence type="ECO:0000313" key="2">
    <source>
        <dbReference type="Proteomes" id="UP000799118"/>
    </source>
</evidence>
<protein>
    <submittedName>
        <fullName evidence="1">Uncharacterized protein</fullName>
    </submittedName>
</protein>
<organism evidence="1 2">
    <name type="scientific">Gymnopus androsaceus JB14</name>
    <dbReference type="NCBI Taxonomy" id="1447944"/>
    <lineage>
        <taxon>Eukaryota</taxon>
        <taxon>Fungi</taxon>
        <taxon>Dikarya</taxon>
        <taxon>Basidiomycota</taxon>
        <taxon>Agaricomycotina</taxon>
        <taxon>Agaricomycetes</taxon>
        <taxon>Agaricomycetidae</taxon>
        <taxon>Agaricales</taxon>
        <taxon>Marasmiineae</taxon>
        <taxon>Omphalotaceae</taxon>
        <taxon>Gymnopus</taxon>
    </lineage>
</organism>
<sequence>MVSSANLPEVTSNEHAIQKLQDDWEAANAPLRAQYEAQLRADEEKLITAQKFVPLWYFLPEALKEAKERNRDTVNTNRFQLATDDESGLTFLGTHSTRASANAIPDAKLSWAQVSLAKSSYLAALPLGNYPPKFITMFARFYANMDMHPELHEDNGNQVMAHYHKSAGREPKGGSETNQCESNKRSVHFTIENNTTTNAIYFSLPSSPLLSFFLITMDHNATATLLNATSAMYDNATTATTATYATQQLAMTATFNRTLNPRNHRTERSYHATEAADAPTPIIDNRATSLGSPFGKETSYNFPDATGALGGTSTTYVDVRDRHFGMANATSSASGTPNNISKSPKAPTRAWSYVQNGNAQMAAQSAAIQRSTDAQAVQAPPTALKDVLTASKLCVSTPLRAESWQTALSSLQLTAKYPTLVNSILHGFDAGIPTITHTFTPPNPTPNQNQISIEEHQRAFQDIMTTELSRGCWL</sequence>